<keyword evidence="3" id="KW-0611">Plant defense</keyword>
<dbReference type="Pfam" id="PF23286">
    <property type="entry name" value="LRR_13"/>
    <property type="match status" value="1"/>
</dbReference>
<dbReference type="InterPro" id="IPR001611">
    <property type="entry name" value="Leu-rich_rpt"/>
</dbReference>
<dbReference type="InterPro" id="IPR003591">
    <property type="entry name" value="Leu-rich_rpt_typical-subtyp"/>
</dbReference>
<evidence type="ECO:0000313" key="6">
    <source>
        <dbReference type="Proteomes" id="UP000238479"/>
    </source>
</evidence>
<dbReference type="Gramene" id="PRQ43128">
    <property type="protein sequence ID" value="PRQ43128"/>
    <property type="gene ID" value="RchiOBHm_Chr3g0465111"/>
</dbReference>
<dbReference type="PROSITE" id="PS51450">
    <property type="entry name" value="LRR"/>
    <property type="match status" value="1"/>
</dbReference>
<name>A0A2P6R9L7_ROSCH</name>
<sequence length="751" mass="84658">MRNCKSLESITCKVSMESLETFILSGCSKLKRFPEIVGDMKCLSKICLDGTAIQELPSSIEFLTGLMLLNLSDCKKLLRLPSVIYHLTSLKTINLSGCSNLDEIPLTLGGVESLEELDVSGTAIRQMPSSIVYLKNLKVLSCSGCTGMLSSSLVFGWFPALCPAMGLLSPFSLLGLCFLTELDLSYCNLFDGAIPNDLDCLSSLKYLYLRGNNFTSLPQSISRLSNLWDLCLRDCSKLQSLPKLPITVEYIWTDGCTSLRSDSDQYEVWPSGEEGRLAIIKRSVSPECLVIMPELEFIAVLQRYHDINEVEGNPQLKTTYGVSVEVFIIPGWFTNKSYSSFITIQLPTELYNKSRPWIGYALYVCFRMHDDFDTGCDLKVMHELDCYFETKEGPRRKETLCHELNVKDIPFTGPNGYWLYITHAWFSQRLNGFEECSSIEVFTRTDNTAVQVKMSGSRLLKHEQDVLGFIQAIKSISVVVRRSREFRKVYSVQETKLTMKKQGGESTSGDSDWSRTHLLMSTEDQGCTIDSTVSLEERMESLPLDFYEGQQLGEKTYCIVGIPLNPHTASALKEILQEYSHRYIMHSQSYPQYKLPEWFCSVNGSSVTIPLNSSLGSMRDLKGIAICAAFTIHGDPSLLPYCYVVECHVQASTGLSTTSRKHERTSELIQLKRTSFISITYISRRSILNELMNDCTMKITYSGKSQDLVVRNCGYQLVFHENVGELVETIVQCGTSYHPNYCEENNSIMIL</sequence>
<evidence type="ECO:0000256" key="1">
    <source>
        <dbReference type="ARBA" id="ARBA00022614"/>
    </source>
</evidence>
<dbReference type="SMART" id="SM00369">
    <property type="entry name" value="LRR_TYP"/>
    <property type="match status" value="2"/>
</dbReference>
<dbReference type="PANTHER" id="PTHR16083:SF60">
    <property type="entry name" value="(RAPE) HYPOTHETICAL PROTEIN"/>
    <property type="match status" value="1"/>
</dbReference>
<evidence type="ECO:0000259" key="4">
    <source>
        <dbReference type="Pfam" id="PF23286"/>
    </source>
</evidence>
<evidence type="ECO:0000313" key="5">
    <source>
        <dbReference type="EMBL" id="PRQ43128.1"/>
    </source>
</evidence>
<dbReference type="PANTHER" id="PTHR16083">
    <property type="entry name" value="LEUCINE RICH REPEAT CONTAINING PROTEIN"/>
    <property type="match status" value="1"/>
</dbReference>
<reference evidence="5 6" key="1">
    <citation type="journal article" date="2018" name="Nat. Genet.">
        <title>The Rosa genome provides new insights in the design of modern roses.</title>
        <authorList>
            <person name="Bendahmane M."/>
        </authorList>
    </citation>
    <scope>NUCLEOTIDE SEQUENCE [LARGE SCALE GENOMIC DNA]</scope>
    <source>
        <strain evidence="6">cv. Old Blush</strain>
    </source>
</reference>
<dbReference type="AlphaFoldDB" id="A0A2P6R9L7"/>
<keyword evidence="6" id="KW-1185">Reference proteome</keyword>
<gene>
    <name evidence="5" type="ORF">RchiOBHm_Chr3g0465111</name>
</gene>
<dbReference type="Gene3D" id="3.80.10.10">
    <property type="entry name" value="Ribonuclease Inhibitor"/>
    <property type="match status" value="2"/>
</dbReference>
<evidence type="ECO:0000256" key="2">
    <source>
        <dbReference type="ARBA" id="ARBA00022737"/>
    </source>
</evidence>
<dbReference type="InterPro" id="IPR058546">
    <property type="entry name" value="RPS4B/Roq1-like_LRR"/>
</dbReference>
<dbReference type="EMBL" id="PDCK01000041">
    <property type="protein sequence ID" value="PRQ43128.1"/>
    <property type="molecule type" value="Genomic_DNA"/>
</dbReference>
<proteinExistence type="predicted"/>
<dbReference type="Pfam" id="PF00560">
    <property type="entry name" value="LRR_1"/>
    <property type="match status" value="2"/>
</dbReference>
<feature type="domain" description="Disease resistance protein RPS4B/Roq1-like leucine-rich repeats" evidence="4">
    <location>
        <begin position="17"/>
        <end position="103"/>
    </location>
</feature>
<comment type="caution">
    <text evidence="5">The sequence shown here is derived from an EMBL/GenBank/DDBJ whole genome shotgun (WGS) entry which is preliminary data.</text>
</comment>
<keyword evidence="2" id="KW-0677">Repeat</keyword>
<organism evidence="5 6">
    <name type="scientific">Rosa chinensis</name>
    <name type="common">China rose</name>
    <dbReference type="NCBI Taxonomy" id="74649"/>
    <lineage>
        <taxon>Eukaryota</taxon>
        <taxon>Viridiplantae</taxon>
        <taxon>Streptophyta</taxon>
        <taxon>Embryophyta</taxon>
        <taxon>Tracheophyta</taxon>
        <taxon>Spermatophyta</taxon>
        <taxon>Magnoliopsida</taxon>
        <taxon>eudicotyledons</taxon>
        <taxon>Gunneridae</taxon>
        <taxon>Pentapetalae</taxon>
        <taxon>rosids</taxon>
        <taxon>fabids</taxon>
        <taxon>Rosales</taxon>
        <taxon>Rosaceae</taxon>
        <taxon>Rosoideae</taxon>
        <taxon>Rosoideae incertae sedis</taxon>
        <taxon>Rosa</taxon>
    </lineage>
</organism>
<accession>A0A2P6R9L7</accession>
<dbReference type="SUPFAM" id="SSF52058">
    <property type="entry name" value="L domain-like"/>
    <property type="match status" value="1"/>
</dbReference>
<evidence type="ECO:0000256" key="3">
    <source>
        <dbReference type="ARBA" id="ARBA00022821"/>
    </source>
</evidence>
<protein>
    <submittedName>
        <fullName evidence="5">Putative leucine-rich repeat domain, L domain-containing protein</fullName>
    </submittedName>
</protein>
<dbReference type="Proteomes" id="UP000238479">
    <property type="component" value="Chromosome 3"/>
</dbReference>
<dbReference type="InterPro" id="IPR032675">
    <property type="entry name" value="LRR_dom_sf"/>
</dbReference>
<keyword evidence="1" id="KW-0433">Leucine-rich repeat</keyword>